<keyword evidence="2" id="KW-1185">Reference proteome</keyword>
<evidence type="ECO:0000313" key="2">
    <source>
        <dbReference type="Proteomes" id="UP000198972"/>
    </source>
</evidence>
<dbReference type="STRING" id="670482.SAMN04488542_10560"/>
<dbReference type="AlphaFoldDB" id="A0A1G7HWA8"/>
<proteinExistence type="predicted"/>
<protein>
    <submittedName>
        <fullName evidence="1">Uncharacterized protein</fullName>
    </submittedName>
</protein>
<dbReference type="Proteomes" id="UP000198972">
    <property type="component" value="Unassembled WGS sequence"/>
</dbReference>
<evidence type="ECO:0000313" key="1">
    <source>
        <dbReference type="EMBL" id="SDF04732.1"/>
    </source>
</evidence>
<dbReference type="RefSeq" id="WP_091227700.1">
    <property type="nucleotide sequence ID" value="NZ_FNBG01000005.1"/>
</dbReference>
<sequence>MNEIARKAGRDLLETTKKLCQLNNVIRSEPIEGIIDDMDRIVYELLDIQLDSFPCPDCIHETVHAYHSGEIGIDECLDYIAELKEELLEDRR</sequence>
<gene>
    <name evidence="1" type="ORF">SAMN04488542_10560</name>
</gene>
<dbReference type="EMBL" id="FNBG01000005">
    <property type="protein sequence ID" value="SDF04732.1"/>
    <property type="molecule type" value="Genomic_DNA"/>
</dbReference>
<name>A0A1G7HWA8_9BACL</name>
<accession>A0A1G7HWA8</accession>
<reference evidence="1 2" key="1">
    <citation type="submission" date="2016-10" db="EMBL/GenBank/DDBJ databases">
        <authorList>
            <person name="de Groot N.N."/>
        </authorList>
    </citation>
    <scope>NUCLEOTIDE SEQUENCE [LARGE SCALE GENOMIC DNA]</scope>
    <source>
        <strain evidence="1 2">DSM 28129</strain>
    </source>
</reference>
<organism evidence="1 2">
    <name type="scientific">Fontibacillus panacisegetis</name>
    <dbReference type="NCBI Taxonomy" id="670482"/>
    <lineage>
        <taxon>Bacteria</taxon>
        <taxon>Bacillati</taxon>
        <taxon>Bacillota</taxon>
        <taxon>Bacilli</taxon>
        <taxon>Bacillales</taxon>
        <taxon>Paenibacillaceae</taxon>
        <taxon>Fontibacillus</taxon>
    </lineage>
</organism>